<feature type="domain" description="Type II secretion system protein GspF" evidence="9">
    <location>
        <begin position="71"/>
        <end position="193"/>
    </location>
</feature>
<evidence type="ECO:0000256" key="6">
    <source>
        <dbReference type="ARBA" id="ARBA00022989"/>
    </source>
</evidence>
<evidence type="ECO:0000313" key="10">
    <source>
        <dbReference type="EMBL" id="VAW34989.1"/>
    </source>
</evidence>
<dbReference type="GO" id="GO:0005886">
    <property type="term" value="C:plasma membrane"/>
    <property type="evidence" value="ECO:0007669"/>
    <property type="project" value="UniProtKB-SubCell"/>
</dbReference>
<evidence type="ECO:0000256" key="3">
    <source>
        <dbReference type="ARBA" id="ARBA00022475"/>
    </source>
</evidence>
<feature type="transmembrane region" description="Helical" evidence="8">
    <location>
        <begin position="171"/>
        <end position="192"/>
    </location>
</feature>
<keyword evidence="6 8" id="KW-1133">Transmembrane helix</keyword>
<dbReference type="Gene3D" id="1.20.81.30">
    <property type="entry name" value="Type II secretion system (T2SS), domain F"/>
    <property type="match status" value="2"/>
</dbReference>
<comment type="similarity">
    <text evidence="2">Belongs to the GSP F family.</text>
</comment>
<protein>
    <recommendedName>
        <fullName evidence="9">Type II secretion system protein GspF domain-containing protein</fullName>
    </recommendedName>
</protein>
<dbReference type="EMBL" id="UOEX01000110">
    <property type="protein sequence ID" value="VAW34989.1"/>
    <property type="molecule type" value="Genomic_DNA"/>
</dbReference>
<sequence length="403" mass="44670">MSLFNYTALDTANKLSKGVIDEIDRQSAARSLLDKGLRPLEIKPHHESKSLHFSINLLRKDKLTKADIDFFTTQIALLLKAGLSLDAALRTMRQNSQKPAFKRFTAELERKLKEGKSFSEALADYPMFSSMYVSIARAGEEGGILPSMLARIADYQKTFQELGQYVVSASIYPLILLMVGIVAIGILVTTILPRFQVLFQGMGHKLPLNVKIMMDASAFLSNHIFLALLVISTPVIGLIYFIRSPQGRRIWDEKSITLPLISSFIRDLETTRIFRTLEVLVKNGVHLAVALKICSGVAGNIEYQRLLQKATRALKEGQRIAPKLQGGLFPDLAVDLLAIGEESGSVGEVCGEIAEHYEQELRLRIKRLIAMIEPAFILMIALVAGYVVISMLTVILSINDIAG</sequence>
<keyword evidence="3" id="KW-1003">Cell membrane</keyword>
<keyword evidence="7 8" id="KW-0472">Membrane</keyword>
<comment type="subcellular location">
    <subcellularLocation>
        <location evidence="1">Cell inner membrane</location>
        <topology evidence="1">Multi-pass membrane protein</topology>
    </subcellularLocation>
</comment>
<name>A0A3B0VDT8_9ZZZZ</name>
<feature type="domain" description="Type II secretion system protein GspF" evidence="9">
    <location>
        <begin position="274"/>
        <end position="392"/>
    </location>
</feature>
<feature type="transmembrane region" description="Helical" evidence="8">
    <location>
        <begin position="223"/>
        <end position="242"/>
    </location>
</feature>
<evidence type="ECO:0000256" key="2">
    <source>
        <dbReference type="ARBA" id="ARBA00005745"/>
    </source>
</evidence>
<dbReference type="PANTHER" id="PTHR30012:SF0">
    <property type="entry name" value="TYPE II SECRETION SYSTEM PROTEIN F-RELATED"/>
    <property type="match status" value="1"/>
</dbReference>
<reference evidence="10" key="1">
    <citation type="submission" date="2018-06" db="EMBL/GenBank/DDBJ databases">
        <authorList>
            <person name="Zhirakovskaya E."/>
        </authorList>
    </citation>
    <scope>NUCLEOTIDE SEQUENCE</scope>
</reference>
<evidence type="ECO:0000256" key="8">
    <source>
        <dbReference type="SAM" id="Phobius"/>
    </source>
</evidence>
<dbReference type="InterPro" id="IPR042094">
    <property type="entry name" value="T2SS_GspF_sf"/>
</dbReference>
<dbReference type="AlphaFoldDB" id="A0A3B0VDT8"/>
<evidence type="ECO:0000256" key="7">
    <source>
        <dbReference type="ARBA" id="ARBA00023136"/>
    </source>
</evidence>
<keyword evidence="4" id="KW-0997">Cell inner membrane</keyword>
<evidence type="ECO:0000256" key="1">
    <source>
        <dbReference type="ARBA" id="ARBA00004429"/>
    </source>
</evidence>
<evidence type="ECO:0000259" key="9">
    <source>
        <dbReference type="Pfam" id="PF00482"/>
    </source>
</evidence>
<evidence type="ECO:0000256" key="4">
    <source>
        <dbReference type="ARBA" id="ARBA00022519"/>
    </source>
</evidence>
<gene>
    <name evidence="10" type="ORF">MNBD_DELTA03-1063</name>
</gene>
<keyword evidence="5 8" id="KW-0812">Transmembrane</keyword>
<organism evidence="10">
    <name type="scientific">hydrothermal vent metagenome</name>
    <dbReference type="NCBI Taxonomy" id="652676"/>
    <lineage>
        <taxon>unclassified sequences</taxon>
        <taxon>metagenomes</taxon>
        <taxon>ecological metagenomes</taxon>
    </lineage>
</organism>
<dbReference type="InterPro" id="IPR018076">
    <property type="entry name" value="T2SS_GspF_dom"/>
</dbReference>
<dbReference type="InterPro" id="IPR003004">
    <property type="entry name" value="GspF/PilC"/>
</dbReference>
<dbReference type="PANTHER" id="PTHR30012">
    <property type="entry name" value="GENERAL SECRETION PATHWAY PROTEIN"/>
    <property type="match status" value="1"/>
</dbReference>
<feature type="transmembrane region" description="Helical" evidence="8">
    <location>
        <begin position="375"/>
        <end position="398"/>
    </location>
</feature>
<evidence type="ECO:0000256" key="5">
    <source>
        <dbReference type="ARBA" id="ARBA00022692"/>
    </source>
</evidence>
<accession>A0A3B0VDT8</accession>
<dbReference type="Pfam" id="PF00482">
    <property type="entry name" value="T2SSF"/>
    <property type="match status" value="2"/>
</dbReference>
<dbReference type="PRINTS" id="PR00812">
    <property type="entry name" value="BCTERIALGSPF"/>
</dbReference>
<dbReference type="FunFam" id="1.20.81.30:FF:000001">
    <property type="entry name" value="Type II secretion system protein F"/>
    <property type="match status" value="1"/>
</dbReference>
<proteinExistence type="inferred from homology"/>